<dbReference type="InterPro" id="IPR017900">
    <property type="entry name" value="4Fe4S_Fe_S_CS"/>
</dbReference>
<organism evidence="6 7">
    <name type="scientific">Desulfotalea psychrophila (strain LSv54 / DSM 12343)</name>
    <dbReference type="NCBI Taxonomy" id="177439"/>
    <lineage>
        <taxon>Bacteria</taxon>
        <taxon>Pseudomonadati</taxon>
        <taxon>Thermodesulfobacteriota</taxon>
        <taxon>Desulfobulbia</taxon>
        <taxon>Desulfobulbales</taxon>
        <taxon>Desulfocapsaceae</taxon>
        <taxon>Desulfotalea</taxon>
    </lineage>
</organism>
<evidence type="ECO:0000259" key="5">
    <source>
        <dbReference type="PROSITE" id="PS51379"/>
    </source>
</evidence>
<gene>
    <name evidence="6" type="ordered locus">DP1772</name>
</gene>
<dbReference type="eggNOG" id="COG1143">
    <property type="taxonomic scope" value="Bacteria"/>
</dbReference>
<dbReference type="GO" id="GO:0046872">
    <property type="term" value="F:metal ion binding"/>
    <property type="evidence" value="ECO:0007669"/>
    <property type="project" value="UniProtKB-KW"/>
</dbReference>
<dbReference type="HOGENOM" id="CLU_494989_0_0_7"/>
<protein>
    <submittedName>
        <fullName evidence="6">Related to polyferredoxins</fullName>
    </submittedName>
</protein>
<dbReference type="InterPro" id="IPR050157">
    <property type="entry name" value="PSI_iron-sulfur_center"/>
</dbReference>
<reference evidence="7" key="1">
    <citation type="journal article" date="2004" name="Environ. Microbiol.">
        <title>The genome of Desulfotalea psychrophila, a sulfate-reducing bacterium from permanently cold Arctic sediments.</title>
        <authorList>
            <person name="Rabus R."/>
            <person name="Ruepp A."/>
            <person name="Frickey T."/>
            <person name="Rattei T."/>
            <person name="Fartmann B."/>
            <person name="Stark M."/>
            <person name="Bauer M."/>
            <person name="Zibat A."/>
            <person name="Lombardot T."/>
            <person name="Becker I."/>
            <person name="Amann J."/>
            <person name="Gellner K."/>
            <person name="Teeling H."/>
            <person name="Leuschner W.D."/>
            <person name="Gloeckner F.-O."/>
            <person name="Lupas A.N."/>
            <person name="Amann R."/>
            <person name="Klenk H.-P."/>
        </authorList>
    </citation>
    <scope>NUCLEOTIDE SEQUENCE [LARGE SCALE GENOMIC DNA]</scope>
    <source>
        <strain evidence="7">DSM 12343 / LSv54</strain>
    </source>
</reference>
<keyword evidence="7" id="KW-1185">Reference proteome</keyword>
<sequence length="628" mass="69821">MRSSCLKARGQAMEKAFTTHLLIQDAEGQTHFTPAQFDLHPGQALSAREEETVLLAGGFPTISPDTSFILSPTLQLNADLTSATPSQLEKIAYAEKEREQAKQYRSYTVDTDARLCVVAASTASLDRFIETYGGLLAIEPLLIKGFHPEIPTVTDISISSGLHSGVAIDYALRAPLDSSRCTYCGQCGITCPEKCISHSLQFDFSACTFCKKCEEICPQGAIEIYGMEYRQLKMPALIILDDCQIEGAEGCLAVYREENFDDYLKNLYSFQVDEIVSINSSLCQYNANLDRGCRLCADACQYEAIDLKGGVSINPLRCEECGDCVAACPTGALQYERLTDQSLVRYIDSLDSKESSTIVLADAESLHSFWWQNRDRVYHNTFFLACDRVEFFSLFHFLYLYSQGFSRIIITSKESGQSMRREARLANTILTALFACETPLLISEELEPDLLAATPPRRDNVLSLTPGKNRREALAQIIQSFVQETGETPGFKGNQQTPFATLSCDNESCTQCMSCINVCQIGAMKTEATEMILSHNGSICVGCGLCVSICPENALQMSRAWQFSEAFFSDRLLAAGEPMTCLRCGKVFGTRKSYERVMSILASKESVDTSHFEYCEDCRVRRIFEEQN</sequence>
<evidence type="ECO:0000256" key="3">
    <source>
        <dbReference type="ARBA" id="ARBA00023004"/>
    </source>
</evidence>
<dbReference type="eggNOG" id="COG1148">
    <property type="taxonomic scope" value="Bacteria"/>
</dbReference>
<dbReference type="PANTHER" id="PTHR24960:SF79">
    <property type="entry name" value="PHOTOSYSTEM I IRON-SULFUR CENTER"/>
    <property type="match status" value="1"/>
</dbReference>
<keyword evidence="4" id="KW-0411">Iron-sulfur</keyword>
<dbReference type="Pfam" id="PF00037">
    <property type="entry name" value="Fer4"/>
    <property type="match status" value="1"/>
</dbReference>
<proteinExistence type="predicted"/>
<dbReference type="EMBL" id="CR522870">
    <property type="protein sequence ID" value="CAG36501.1"/>
    <property type="molecule type" value="Genomic_DNA"/>
</dbReference>
<feature type="domain" description="4Fe-4S ferredoxin-type" evidence="5">
    <location>
        <begin position="531"/>
        <end position="560"/>
    </location>
</feature>
<dbReference type="SUPFAM" id="SSF54862">
    <property type="entry name" value="4Fe-4S ferredoxins"/>
    <property type="match status" value="1"/>
</dbReference>
<dbReference type="eggNOG" id="COG1146">
    <property type="taxonomic scope" value="Bacteria"/>
</dbReference>
<dbReference type="InterPro" id="IPR017896">
    <property type="entry name" value="4Fe4S_Fe-S-bd"/>
</dbReference>
<dbReference type="GO" id="GO:0051539">
    <property type="term" value="F:4 iron, 4 sulfur cluster binding"/>
    <property type="evidence" value="ECO:0007669"/>
    <property type="project" value="UniProtKB-KW"/>
</dbReference>
<evidence type="ECO:0000256" key="1">
    <source>
        <dbReference type="ARBA" id="ARBA00022485"/>
    </source>
</evidence>
<dbReference type="Gene3D" id="3.30.70.20">
    <property type="match status" value="3"/>
</dbReference>
<dbReference type="PROSITE" id="PS51379">
    <property type="entry name" value="4FE4S_FER_2"/>
    <property type="match status" value="5"/>
</dbReference>
<dbReference type="PROSITE" id="PS00198">
    <property type="entry name" value="4FE4S_FER_1"/>
    <property type="match status" value="3"/>
</dbReference>
<feature type="domain" description="4Fe-4S ferredoxin-type" evidence="5">
    <location>
        <begin position="309"/>
        <end position="338"/>
    </location>
</feature>
<feature type="domain" description="4Fe-4S ferredoxin-type" evidence="5">
    <location>
        <begin position="172"/>
        <end position="197"/>
    </location>
</feature>
<dbReference type="PANTHER" id="PTHR24960">
    <property type="entry name" value="PHOTOSYSTEM I IRON-SULFUR CENTER-RELATED"/>
    <property type="match status" value="1"/>
</dbReference>
<dbReference type="AlphaFoldDB" id="Q6AMC4"/>
<dbReference type="Proteomes" id="UP000000602">
    <property type="component" value="Chromosome"/>
</dbReference>
<keyword evidence="1" id="KW-0004">4Fe-4S</keyword>
<evidence type="ECO:0000313" key="7">
    <source>
        <dbReference type="Proteomes" id="UP000000602"/>
    </source>
</evidence>
<evidence type="ECO:0000313" key="6">
    <source>
        <dbReference type="EMBL" id="CAG36501.1"/>
    </source>
</evidence>
<dbReference type="STRING" id="177439.DP1772"/>
<keyword evidence="3" id="KW-0408">Iron</keyword>
<dbReference type="Pfam" id="PF13187">
    <property type="entry name" value="Fer4_9"/>
    <property type="match status" value="1"/>
</dbReference>
<keyword evidence="2" id="KW-0479">Metal-binding</keyword>
<feature type="domain" description="4Fe-4S ferredoxin-type" evidence="5">
    <location>
        <begin position="198"/>
        <end position="227"/>
    </location>
</feature>
<name>Q6AMC4_DESPS</name>
<evidence type="ECO:0000256" key="4">
    <source>
        <dbReference type="ARBA" id="ARBA00023014"/>
    </source>
</evidence>
<feature type="domain" description="4Fe-4S ferredoxin-type" evidence="5">
    <location>
        <begin position="500"/>
        <end position="529"/>
    </location>
</feature>
<dbReference type="KEGG" id="dps:DP1772"/>
<dbReference type="Pfam" id="PF12838">
    <property type="entry name" value="Fer4_7"/>
    <property type="match status" value="1"/>
</dbReference>
<accession>Q6AMC4</accession>
<evidence type="ECO:0000256" key="2">
    <source>
        <dbReference type="ARBA" id="ARBA00022723"/>
    </source>
</evidence>